<keyword evidence="2" id="KW-0336">GPI-anchor</keyword>
<dbReference type="GO" id="GO:0098552">
    <property type="term" value="C:side of membrane"/>
    <property type="evidence" value="ECO:0007669"/>
    <property type="project" value="UniProtKB-KW"/>
</dbReference>
<keyword evidence="2" id="KW-0325">Glycoprotein</keyword>
<keyword evidence="3" id="KW-0732">Signal</keyword>
<evidence type="ECO:0000256" key="3">
    <source>
        <dbReference type="ARBA" id="ARBA00022729"/>
    </source>
</evidence>
<evidence type="ECO:0000313" key="5">
    <source>
        <dbReference type="EMBL" id="KAE8711370.1"/>
    </source>
</evidence>
<keyword evidence="2" id="KW-0472">Membrane</keyword>
<dbReference type="GO" id="GO:0009506">
    <property type="term" value="C:plasmodesma"/>
    <property type="evidence" value="ECO:0007669"/>
    <property type="project" value="UniProtKB-ARBA"/>
</dbReference>
<evidence type="ECO:0000313" key="6">
    <source>
        <dbReference type="Proteomes" id="UP000436088"/>
    </source>
</evidence>
<dbReference type="GO" id="GO:0005886">
    <property type="term" value="C:plasma membrane"/>
    <property type="evidence" value="ECO:0007669"/>
    <property type="project" value="UniProtKB-SubCell"/>
</dbReference>
<sequence length="125" mass="13578">MYITSKKNVVCDEAFSQQVQPSVSYACGLANCTSLGYGTSCGNLDARGNISYAFNSYFQNNQLEVACKFPNVSVITKTDPTPAMGNCKIPIMIQPYYESTGSRFRCGQKPLGLVSVLVLILVTIL</sequence>
<evidence type="ECO:0000256" key="1">
    <source>
        <dbReference type="ARBA" id="ARBA00004609"/>
    </source>
</evidence>
<evidence type="ECO:0000259" key="4">
    <source>
        <dbReference type="SMART" id="SM00768"/>
    </source>
</evidence>
<dbReference type="Proteomes" id="UP000436088">
    <property type="component" value="Unassembled WGS sequence"/>
</dbReference>
<dbReference type="PANTHER" id="PTHR31044:SF126">
    <property type="entry name" value="GLYCOSYL HYDROLASE FAMILY 17 PROTEIN"/>
    <property type="match status" value="1"/>
</dbReference>
<protein>
    <recommendedName>
        <fullName evidence="4">X8 domain-containing protein</fullName>
    </recommendedName>
</protein>
<dbReference type="Pfam" id="PF07983">
    <property type="entry name" value="X8"/>
    <property type="match status" value="1"/>
</dbReference>
<keyword evidence="6" id="KW-1185">Reference proteome</keyword>
<comment type="subcellular location">
    <subcellularLocation>
        <location evidence="1">Cell membrane</location>
        <topology evidence="1">Lipid-anchor</topology>
        <topology evidence="1">GPI-anchor</topology>
    </subcellularLocation>
</comment>
<accession>A0A6A3B322</accession>
<name>A0A6A3B322_HIBSY</name>
<organism evidence="5 6">
    <name type="scientific">Hibiscus syriacus</name>
    <name type="common">Rose of Sharon</name>
    <dbReference type="NCBI Taxonomy" id="106335"/>
    <lineage>
        <taxon>Eukaryota</taxon>
        <taxon>Viridiplantae</taxon>
        <taxon>Streptophyta</taxon>
        <taxon>Embryophyta</taxon>
        <taxon>Tracheophyta</taxon>
        <taxon>Spermatophyta</taxon>
        <taxon>Magnoliopsida</taxon>
        <taxon>eudicotyledons</taxon>
        <taxon>Gunneridae</taxon>
        <taxon>Pentapetalae</taxon>
        <taxon>rosids</taxon>
        <taxon>malvids</taxon>
        <taxon>Malvales</taxon>
        <taxon>Malvaceae</taxon>
        <taxon>Malvoideae</taxon>
        <taxon>Hibiscus</taxon>
    </lineage>
</organism>
<proteinExistence type="predicted"/>
<gene>
    <name evidence="5" type="ORF">F3Y22_tig00110295pilonHSYRG00052</name>
</gene>
<dbReference type="PROSITE" id="PS51257">
    <property type="entry name" value="PROKAR_LIPOPROTEIN"/>
    <property type="match status" value="1"/>
</dbReference>
<evidence type="ECO:0000256" key="2">
    <source>
        <dbReference type="ARBA" id="ARBA00022622"/>
    </source>
</evidence>
<dbReference type="AlphaFoldDB" id="A0A6A3B322"/>
<dbReference type="InterPro" id="IPR012946">
    <property type="entry name" value="X8"/>
</dbReference>
<dbReference type="EMBL" id="VEPZ02000916">
    <property type="protein sequence ID" value="KAE8711370.1"/>
    <property type="molecule type" value="Genomic_DNA"/>
</dbReference>
<dbReference type="PANTHER" id="PTHR31044">
    <property type="entry name" value="BETA-1,3 GLUCANASE"/>
    <property type="match status" value="1"/>
</dbReference>
<feature type="domain" description="X8" evidence="4">
    <location>
        <begin position="6"/>
        <end position="89"/>
    </location>
</feature>
<comment type="caution">
    <text evidence="5">The sequence shown here is derived from an EMBL/GenBank/DDBJ whole genome shotgun (WGS) entry which is preliminary data.</text>
</comment>
<dbReference type="InterPro" id="IPR044788">
    <property type="entry name" value="X8_dom_prot"/>
</dbReference>
<reference evidence="5" key="1">
    <citation type="submission" date="2019-09" db="EMBL/GenBank/DDBJ databases">
        <title>Draft genome information of white flower Hibiscus syriacus.</title>
        <authorList>
            <person name="Kim Y.-M."/>
        </authorList>
    </citation>
    <scope>NUCLEOTIDE SEQUENCE [LARGE SCALE GENOMIC DNA]</scope>
    <source>
        <strain evidence="5">YM2019G1</strain>
    </source>
</reference>
<keyword evidence="2" id="KW-0449">Lipoprotein</keyword>
<dbReference type="SMART" id="SM00768">
    <property type="entry name" value="X8"/>
    <property type="match status" value="1"/>
</dbReference>